<dbReference type="Gene3D" id="2.60.40.790">
    <property type="match status" value="1"/>
</dbReference>
<keyword evidence="5 7" id="KW-0472">Membrane</keyword>
<dbReference type="PROSITE" id="PS51203">
    <property type="entry name" value="CS"/>
    <property type="match status" value="1"/>
</dbReference>
<evidence type="ECO:0000256" key="4">
    <source>
        <dbReference type="ARBA" id="ARBA00022989"/>
    </source>
</evidence>
<dbReference type="InterPro" id="IPR008978">
    <property type="entry name" value="HSP20-like_chaperone"/>
</dbReference>
<feature type="transmembrane region" description="Helical" evidence="7">
    <location>
        <begin position="36"/>
        <end position="57"/>
    </location>
</feature>
<dbReference type="InterPro" id="IPR007052">
    <property type="entry name" value="CS_dom"/>
</dbReference>
<dbReference type="InterPro" id="IPR045014">
    <property type="entry name" value="TM41A/B"/>
</dbReference>
<keyword evidence="3" id="KW-0732">Signal</keyword>
<organism evidence="9 10">
    <name type="scientific">Polyrhizophydium stewartii</name>
    <dbReference type="NCBI Taxonomy" id="2732419"/>
    <lineage>
        <taxon>Eukaryota</taxon>
        <taxon>Fungi</taxon>
        <taxon>Fungi incertae sedis</taxon>
        <taxon>Chytridiomycota</taxon>
        <taxon>Chytridiomycota incertae sedis</taxon>
        <taxon>Chytridiomycetes</taxon>
        <taxon>Rhizophydiales</taxon>
        <taxon>Rhizophydiales incertae sedis</taxon>
        <taxon>Polyrhizophydium</taxon>
    </lineage>
</organism>
<keyword evidence="4 7" id="KW-1133">Transmembrane helix</keyword>
<feature type="domain" description="CS" evidence="8">
    <location>
        <begin position="292"/>
        <end position="380"/>
    </location>
</feature>
<feature type="transmembrane region" description="Helical" evidence="7">
    <location>
        <begin position="177"/>
        <end position="194"/>
    </location>
</feature>
<feature type="transmembrane region" description="Helical" evidence="7">
    <location>
        <begin position="77"/>
        <end position="99"/>
    </location>
</feature>
<dbReference type="Proteomes" id="UP001527925">
    <property type="component" value="Unassembled WGS sequence"/>
</dbReference>
<evidence type="ECO:0000256" key="6">
    <source>
        <dbReference type="SAM" id="MobiDB-lite"/>
    </source>
</evidence>
<dbReference type="InterPro" id="IPR032816">
    <property type="entry name" value="VTT_dom"/>
</dbReference>
<proteinExistence type="predicted"/>
<dbReference type="CDD" id="cd06465">
    <property type="entry name" value="p23_hB-ind1_like"/>
    <property type="match status" value="1"/>
</dbReference>
<dbReference type="PANTHER" id="PTHR43220">
    <property type="match status" value="1"/>
</dbReference>
<dbReference type="Pfam" id="PF04969">
    <property type="entry name" value="CS"/>
    <property type="match status" value="1"/>
</dbReference>
<dbReference type="PANTHER" id="PTHR43220:SF21">
    <property type="entry name" value="TRANSMEMBRANE PROTEIN 41A"/>
    <property type="match status" value="1"/>
</dbReference>
<gene>
    <name evidence="9" type="primary">TMEM41A</name>
    <name evidence="9" type="ORF">HK105_200608</name>
</gene>
<feature type="transmembrane region" description="Helical" evidence="7">
    <location>
        <begin position="111"/>
        <end position="133"/>
    </location>
</feature>
<sequence>MTSESKDAGLPVPAAQGASSRLALHPLSARQIALRMALMAGIAFAWLLAIYMMATALPASFGSVGIPHSLDDLKELAVILEAYSSSHPMHIFSLFSAVYMFKQSFFIPGSVLLNVLGGALYGYAAIPLISLLAAVGSTLGYLMSLHIFGQVIFGSLISRSRVLSWRLAIDDCRDNMLAYLISLRSVPIIPGWFINIASPFVGVPIWPFFLSTAIGLTPFHFICVQAARTLSKLNTMSDIINFWTLLQLAAVSAVIVLPVLLKKRIEGLLRSSAGAQRRYDRVPASDGLEPASRHPEVLWAQDRRFVFLTIRLVDAKDVKIDKAAQRLSFEATADSTHYAFSLDLFAAVKEDTWHETITNRTVTLVVEKVNTRERFWPRLQQAAGKLPWLKTDFSKFVDDNFDDPEPEDMENGMGFNMNDQMMNMLGNQAQGFEDSDDEAGEQDEEDAAGIEATASTIKAAVDSSMAESETASA</sequence>
<evidence type="ECO:0000256" key="7">
    <source>
        <dbReference type="SAM" id="Phobius"/>
    </source>
</evidence>
<comment type="subcellular location">
    <subcellularLocation>
        <location evidence="1">Membrane</location>
        <topology evidence="1">Multi-pass membrane protein</topology>
    </subcellularLocation>
</comment>
<evidence type="ECO:0000256" key="3">
    <source>
        <dbReference type="ARBA" id="ARBA00022729"/>
    </source>
</evidence>
<feature type="transmembrane region" description="Helical" evidence="7">
    <location>
        <begin position="139"/>
        <end position="157"/>
    </location>
</feature>
<protein>
    <submittedName>
        <fullName evidence="9">Transmembrane protein 41A</fullName>
    </submittedName>
</protein>
<evidence type="ECO:0000313" key="9">
    <source>
        <dbReference type="EMBL" id="KAL2919694.1"/>
    </source>
</evidence>
<feature type="compositionally biased region" description="Acidic residues" evidence="6">
    <location>
        <begin position="433"/>
        <end position="448"/>
    </location>
</feature>
<accession>A0ABR4NJQ5</accession>
<feature type="transmembrane region" description="Helical" evidence="7">
    <location>
        <begin position="239"/>
        <end position="261"/>
    </location>
</feature>
<feature type="region of interest" description="Disordered" evidence="6">
    <location>
        <begin position="427"/>
        <end position="452"/>
    </location>
</feature>
<evidence type="ECO:0000256" key="1">
    <source>
        <dbReference type="ARBA" id="ARBA00004141"/>
    </source>
</evidence>
<evidence type="ECO:0000313" key="10">
    <source>
        <dbReference type="Proteomes" id="UP001527925"/>
    </source>
</evidence>
<keyword evidence="10" id="KW-1185">Reference proteome</keyword>
<comment type="caution">
    <text evidence="9">The sequence shown here is derived from an EMBL/GenBank/DDBJ whole genome shotgun (WGS) entry which is preliminary data.</text>
</comment>
<dbReference type="EMBL" id="JADGIZ020000002">
    <property type="protein sequence ID" value="KAL2919694.1"/>
    <property type="molecule type" value="Genomic_DNA"/>
</dbReference>
<keyword evidence="2 7" id="KW-0812">Transmembrane</keyword>
<evidence type="ECO:0000256" key="5">
    <source>
        <dbReference type="ARBA" id="ARBA00023136"/>
    </source>
</evidence>
<name>A0ABR4NJQ5_9FUNG</name>
<dbReference type="Pfam" id="PF09335">
    <property type="entry name" value="VTT_dom"/>
    <property type="match status" value="1"/>
</dbReference>
<evidence type="ECO:0000256" key="2">
    <source>
        <dbReference type="ARBA" id="ARBA00022692"/>
    </source>
</evidence>
<reference evidence="9 10" key="1">
    <citation type="submission" date="2023-09" db="EMBL/GenBank/DDBJ databases">
        <title>Pangenome analysis of Batrachochytrium dendrobatidis and related Chytrids.</title>
        <authorList>
            <person name="Yacoub M.N."/>
            <person name="Stajich J.E."/>
            <person name="James T.Y."/>
        </authorList>
    </citation>
    <scope>NUCLEOTIDE SEQUENCE [LARGE SCALE GENOMIC DNA]</scope>
    <source>
        <strain evidence="9 10">JEL0888</strain>
    </source>
</reference>
<evidence type="ECO:0000259" key="8">
    <source>
        <dbReference type="PROSITE" id="PS51203"/>
    </source>
</evidence>
<dbReference type="SUPFAM" id="SSF49764">
    <property type="entry name" value="HSP20-like chaperones"/>
    <property type="match status" value="1"/>
</dbReference>
<feature type="transmembrane region" description="Helical" evidence="7">
    <location>
        <begin position="206"/>
        <end position="227"/>
    </location>
</feature>